<reference evidence="1 2" key="1">
    <citation type="submission" date="2024-01" db="EMBL/GenBank/DDBJ databases">
        <title>Genome assemblies of Stephania.</title>
        <authorList>
            <person name="Yang L."/>
        </authorList>
    </citation>
    <scope>NUCLEOTIDE SEQUENCE [LARGE SCALE GENOMIC DNA]</scope>
    <source>
        <strain evidence="1">YNDBR</strain>
        <tissue evidence="1">Leaf</tissue>
    </source>
</reference>
<name>A0AAP0LI18_9MAGN</name>
<gene>
    <name evidence="1" type="ORF">Syun_001549</name>
</gene>
<evidence type="ECO:0000313" key="1">
    <source>
        <dbReference type="EMBL" id="KAK9169409.1"/>
    </source>
</evidence>
<dbReference type="EMBL" id="JBBNAF010000001">
    <property type="protein sequence ID" value="KAK9169409.1"/>
    <property type="molecule type" value="Genomic_DNA"/>
</dbReference>
<dbReference type="Proteomes" id="UP001420932">
    <property type="component" value="Unassembled WGS sequence"/>
</dbReference>
<accession>A0AAP0LI18</accession>
<sequence length="92" mass="10777">MIGATHEAFWVEGLPNWCREWRSGIHTHSAKPSFGMFFPLFGRDFRIFSRAPNTTKSSKIHVYIMDLMSKEFLVIPRFITRISAHVLNYESK</sequence>
<keyword evidence="2" id="KW-1185">Reference proteome</keyword>
<evidence type="ECO:0000313" key="2">
    <source>
        <dbReference type="Proteomes" id="UP001420932"/>
    </source>
</evidence>
<dbReference type="AlphaFoldDB" id="A0AAP0LI18"/>
<protein>
    <submittedName>
        <fullName evidence="1">Uncharacterized protein</fullName>
    </submittedName>
</protein>
<organism evidence="1 2">
    <name type="scientific">Stephania yunnanensis</name>
    <dbReference type="NCBI Taxonomy" id="152371"/>
    <lineage>
        <taxon>Eukaryota</taxon>
        <taxon>Viridiplantae</taxon>
        <taxon>Streptophyta</taxon>
        <taxon>Embryophyta</taxon>
        <taxon>Tracheophyta</taxon>
        <taxon>Spermatophyta</taxon>
        <taxon>Magnoliopsida</taxon>
        <taxon>Ranunculales</taxon>
        <taxon>Menispermaceae</taxon>
        <taxon>Menispermoideae</taxon>
        <taxon>Cissampelideae</taxon>
        <taxon>Stephania</taxon>
    </lineage>
</organism>
<proteinExistence type="predicted"/>
<comment type="caution">
    <text evidence="1">The sequence shown here is derived from an EMBL/GenBank/DDBJ whole genome shotgun (WGS) entry which is preliminary data.</text>
</comment>